<comment type="caution">
    <text evidence="1">The sequence shown here is derived from an EMBL/GenBank/DDBJ whole genome shotgun (WGS) entry which is preliminary data.</text>
</comment>
<reference evidence="1" key="1">
    <citation type="journal article" date="2020" name="Stud. Mycol.">
        <title>101 Dothideomycetes genomes: a test case for predicting lifestyles and emergence of pathogens.</title>
        <authorList>
            <person name="Haridas S."/>
            <person name="Albert R."/>
            <person name="Binder M."/>
            <person name="Bloem J."/>
            <person name="Labutti K."/>
            <person name="Salamov A."/>
            <person name="Andreopoulos B."/>
            <person name="Baker S."/>
            <person name="Barry K."/>
            <person name="Bills G."/>
            <person name="Bluhm B."/>
            <person name="Cannon C."/>
            <person name="Castanera R."/>
            <person name="Culley D."/>
            <person name="Daum C."/>
            <person name="Ezra D."/>
            <person name="Gonzalez J."/>
            <person name="Henrissat B."/>
            <person name="Kuo A."/>
            <person name="Liang C."/>
            <person name="Lipzen A."/>
            <person name="Lutzoni F."/>
            <person name="Magnuson J."/>
            <person name="Mondo S."/>
            <person name="Nolan M."/>
            <person name="Ohm R."/>
            <person name="Pangilinan J."/>
            <person name="Park H.-J."/>
            <person name="Ramirez L."/>
            <person name="Alfaro M."/>
            <person name="Sun H."/>
            <person name="Tritt A."/>
            <person name="Yoshinaga Y."/>
            <person name="Zwiers L.-H."/>
            <person name="Turgeon B."/>
            <person name="Goodwin S."/>
            <person name="Spatafora J."/>
            <person name="Crous P."/>
            <person name="Grigoriev I."/>
        </authorList>
    </citation>
    <scope>NUCLEOTIDE SEQUENCE</scope>
    <source>
        <strain evidence="1">ATCC 200398</strain>
    </source>
</reference>
<keyword evidence="2" id="KW-1185">Reference proteome</keyword>
<sequence>MTYHHRQSDLTFLHILSVALSIVQLTYASFHSANVIRAVEQVKEEYDYVIAGGGTAGLTVGDRLSADGKYSVLVIEYGIFGGVLAGMDPSREFVIPSIPQAGLNNRSIPVVVGKLVGGSSGINGLQFFRGTKEEYDLWAQVGGNGSTWDWNGMLPYFKRGIHFVPPLEYLAKDFNISWDMNAWGQDNDTRVFAGYPNYLQPELKLFYEGMVKMPGIEIPKDGNAGTDGLYFYPTTMDPASYSRSYSRTGHWDGINRSNYELLISSKVTRIVFDGNRAKGLSFVPINGNSSQITTVRARKEVIIAAGAIHTPQILQLSGIGPTSVLLAANISQMVDLPGVGTNFQDHGYIRGPQFVWGAQPPVPVVNTSGDPKTGLTANLGAIIGLPVITPEKVESLAQAFENQDPAQYLPKDAHPHIVAGYKAQKDAFAKIFRSKNTAWMWLILGGTPSFGPAHQHPMSRGTVYIDPKDPSGEPIVDYRAFSNPIDVATMIEMIRFTRKYMASETFAAYKPKEGQPGASVESDAQLENWIRRQYIPSVYHPVGTAAKMPRELGGVVDEELLVYGVQGLSVVDASIMPIIPGCPTTMTTYAIAEKVSFQTPFNGVKANHQQAAEYIKKRTQG</sequence>
<protein>
    <submittedName>
        <fullName evidence="1">Alcohol oxidase</fullName>
    </submittedName>
</protein>
<dbReference type="EMBL" id="MU003525">
    <property type="protein sequence ID" value="KAF2466213.1"/>
    <property type="molecule type" value="Genomic_DNA"/>
</dbReference>
<evidence type="ECO:0000313" key="2">
    <source>
        <dbReference type="Proteomes" id="UP000799755"/>
    </source>
</evidence>
<name>A0ACB6QGU7_9PLEO</name>
<gene>
    <name evidence="1" type="ORF">BDR25DRAFT_237653</name>
</gene>
<proteinExistence type="predicted"/>
<organism evidence="1 2">
    <name type="scientific">Lindgomyces ingoldianus</name>
    <dbReference type="NCBI Taxonomy" id="673940"/>
    <lineage>
        <taxon>Eukaryota</taxon>
        <taxon>Fungi</taxon>
        <taxon>Dikarya</taxon>
        <taxon>Ascomycota</taxon>
        <taxon>Pezizomycotina</taxon>
        <taxon>Dothideomycetes</taxon>
        <taxon>Pleosporomycetidae</taxon>
        <taxon>Pleosporales</taxon>
        <taxon>Lindgomycetaceae</taxon>
        <taxon>Lindgomyces</taxon>
    </lineage>
</organism>
<dbReference type="Proteomes" id="UP000799755">
    <property type="component" value="Unassembled WGS sequence"/>
</dbReference>
<accession>A0ACB6QGU7</accession>
<evidence type="ECO:0000313" key="1">
    <source>
        <dbReference type="EMBL" id="KAF2466213.1"/>
    </source>
</evidence>